<evidence type="ECO:0000259" key="2">
    <source>
        <dbReference type="PROSITE" id="PS50157"/>
    </source>
</evidence>
<sequence>MTNSPLSQILVQNPALAQLLQQNPAILSQNPQLAQLLQQNLQAQMGSVLFQNVRREESDDSRVPPTIASLVAMKVEAADPIVSALPRQSMSPVADSMMSGTRTSTVSQPITDYSRYMIRYASSQECGCTYCMELGCREHFHCLDCSGRVFVKKEEMIRHFKWHKKRDESLQHGFMRYSPTDDCSEKHPGRSCPHNRKQTHYHCIHENCDKVYISTSDVQMHANYHRKDSAIIQEGFQRFRATESCATDHCPFVGQRTTHFHCRRLGCRFTFKNKADMDKHKSYHIKDEQLSRDGFKKFMKSETCPFDQCRFSRVCNHIHCIRPHCSYVLHSSGQLFSHKRKHERHESEMAYRKYKQVTAVGGIRPPGSWAPDELSTQSLSLSLNGESSNEDRGSPSYYSLEDSFQSANDLAMDLTAPTTTITASGSSVNLDQQQQSQQLTAAELAYLVPATSDCACNASREHHHCGLDRCGAILKDPREVREHLKEHETQERITDAFFEEGGCDDSCPYADKEKHYHCNWENCREVILSTDKPFRRLQHYKIHEYSRQLNLSCSSHALSSDITLTHLTNIDAMFRRKRGRPPKNRVIEIWSGGDPATHTHDSPQAIFTSFKLPKPQTPNLTSNMLMDDRESSVSPSNSLGEPDGFATYNSEGCPDTACVLRSTRHHHCTQLRCHFSTDRPDQLLMHSKDFHDNVDIPPGFAFYDKMVDCRLAGCHSNRVNRHFHCTRPNCGYSFVRYSTMALHEKQHSSGHVESCGQESSNQECQTHLQSLVHETKPRIQVKNPAELIEKPDESLTVADQENRLIIEDKESELASPDSGKTTVVRAAGTYYPVSGPPSEPALPGVVLSMRTSVHQESPIMPSMSTTSPHTLYGPEQSCSRPFCKLKRKNHYHCNACNQAFSELDRLVAHIAKHSTGAILSQQQHDMVSPSPNQLQHDYITQMSQKHDFMSSNAQMAQNIQSFQSQMQRQMQQTLNQQSQSKDVKLEKSRCSIDIGVQNVPNVKREPSEITCRDEGNNIAIDSHENGQLAPIQPSNVQQPPIPTSFELDLSHGFHFPSPAVMAAMNQQIALMNQALPPFLQHGGMYAGGPGLMFAPGLPPTNFLPPARDENPLASLAANLNLNKRSLSPPDVNSPEAKKQRLHHSMRMLKDEPVPEGYVRFRFNEDCRYPHCGYREHQTHFHCMRQDCGYSFCDKTRFVQHTARHERLDTLMGGDFQQYRANVPCGRAQCAYTSSLGSMQNKASHFHCLKCEFVCTDTNKVVAHRRQHAKLDSIAAAGFQKFTPSQPCGAAQCQHSGKQTHYHCLQCQYAVLGLAQMSAHKYRHMDV</sequence>
<dbReference type="SMART" id="SM00355">
    <property type="entry name" value="ZnF_C2H2"/>
    <property type="match status" value="12"/>
</dbReference>
<reference evidence="3 4" key="1">
    <citation type="submission" date="2016-03" db="EMBL/GenBank/DDBJ databases">
        <title>Cyphomyrmex costatus WGS genome.</title>
        <authorList>
            <person name="Nygaard S."/>
            <person name="Hu H."/>
            <person name="Boomsma J."/>
            <person name="Zhang G."/>
        </authorList>
    </citation>
    <scope>NUCLEOTIDE SEQUENCE [LARGE SCALE GENOMIC DNA]</scope>
    <source>
        <strain evidence="3">MS0001</strain>
        <tissue evidence="3">Whole body</tissue>
    </source>
</reference>
<dbReference type="STRING" id="456900.A0A151IF78"/>
<evidence type="ECO:0000313" key="3">
    <source>
        <dbReference type="EMBL" id="KYM99550.1"/>
    </source>
</evidence>
<keyword evidence="1" id="KW-0863">Zinc-finger</keyword>
<dbReference type="InterPro" id="IPR040373">
    <property type="entry name" value="CASZ1"/>
</dbReference>
<dbReference type="PANTHER" id="PTHR12451">
    <property type="entry name" value="TRANSCRIPTION FACTOR CASTOR PROTEIN MING -RELATED"/>
    <property type="match status" value="1"/>
</dbReference>
<gene>
    <name evidence="3" type="ORF">ALC62_09732</name>
</gene>
<dbReference type="GO" id="GO:0000977">
    <property type="term" value="F:RNA polymerase II transcription regulatory region sequence-specific DNA binding"/>
    <property type="evidence" value="ECO:0007669"/>
    <property type="project" value="TreeGrafter"/>
</dbReference>
<evidence type="ECO:0000313" key="4">
    <source>
        <dbReference type="Proteomes" id="UP000078542"/>
    </source>
</evidence>
<dbReference type="PANTHER" id="PTHR12451:SF0">
    <property type="entry name" value="ZINC FINGER PROTEIN CASTOR HOMOLOG 1"/>
    <property type="match status" value="1"/>
</dbReference>
<dbReference type="GO" id="GO:0000981">
    <property type="term" value="F:DNA-binding transcription factor activity, RNA polymerase II-specific"/>
    <property type="evidence" value="ECO:0007669"/>
    <property type="project" value="TreeGrafter"/>
</dbReference>
<dbReference type="InterPro" id="IPR013087">
    <property type="entry name" value="Znf_C2H2_type"/>
</dbReference>
<proteinExistence type="predicted"/>
<dbReference type="EMBL" id="KQ977808">
    <property type="protein sequence ID" value="KYM99550.1"/>
    <property type="molecule type" value="Genomic_DNA"/>
</dbReference>
<feature type="domain" description="C2H2-type" evidence="2">
    <location>
        <begin position="201"/>
        <end position="230"/>
    </location>
</feature>
<feature type="domain" description="C2H2-type" evidence="2">
    <location>
        <begin position="260"/>
        <end position="289"/>
    </location>
</feature>
<feature type="domain" description="C2H2-type" evidence="2">
    <location>
        <begin position="723"/>
        <end position="752"/>
    </location>
</feature>
<dbReference type="GO" id="GO:0005634">
    <property type="term" value="C:nucleus"/>
    <property type="evidence" value="ECO:0007669"/>
    <property type="project" value="TreeGrafter"/>
</dbReference>
<dbReference type="GO" id="GO:0008270">
    <property type="term" value="F:zinc ion binding"/>
    <property type="evidence" value="ECO:0007669"/>
    <property type="project" value="UniProtKB-KW"/>
</dbReference>
<dbReference type="GO" id="GO:0045664">
    <property type="term" value="P:regulation of neuron differentiation"/>
    <property type="evidence" value="ECO:0007669"/>
    <property type="project" value="TreeGrafter"/>
</dbReference>
<keyword evidence="1" id="KW-0479">Metal-binding</keyword>
<feature type="domain" description="C2H2-type" evidence="2">
    <location>
        <begin position="891"/>
        <end position="914"/>
    </location>
</feature>
<protein>
    <submittedName>
        <fullName evidence="3">Transcription factor castor</fullName>
    </submittedName>
</protein>
<organism evidence="3 4">
    <name type="scientific">Cyphomyrmex costatus</name>
    <dbReference type="NCBI Taxonomy" id="456900"/>
    <lineage>
        <taxon>Eukaryota</taxon>
        <taxon>Metazoa</taxon>
        <taxon>Ecdysozoa</taxon>
        <taxon>Arthropoda</taxon>
        <taxon>Hexapoda</taxon>
        <taxon>Insecta</taxon>
        <taxon>Pterygota</taxon>
        <taxon>Neoptera</taxon>
        <taxon>Endopterygota</taxon>
        <taxon>Hymenoptera</taxon>
        <taxon>Apocrita</taxon>
        <taxon>Aculeata</taxon>
        <taxon>Formicoidea</taxon>
        <taxon>Formicidae</taxon>
        <taxon>Myrmicinae</taxon>
        <taxon>Cyphomyrmex</taxon>
    </lineage>
</organism>
<dbReference type="PROSITE" id="PS00028">
    <property type="entry name" value="ZINC_FINGER_C2H2_1"/>
    <property type="match status" value="9"/>
</dbReference>
<keyword evidence="1" id="KW-0862">Zinc</keyword>
<dbReference type="Proteomes" id="UP000078542">
    <property type="component" value="Unassembled WGS sequence"/>
</dbReference>
<feature type="domain" description="C2H2-type" evidence="2">
    <location>
        <begin position="1180"/>
        <end position="1209"/>
    </location>
</feature>
<dbReference type="PROSITE" id="PS50157">
    <property type="entry name" value="ZINC_FINGER_C2H2_2"/>
    <property type="match status" value="5"/>
</dbReference>
<accession>A0A151IF78</accession>
<dbReference type="GO" id="GO:0045944">
    <property type="term" value="P:positive regulation of transcription by RNA polymerase II"/>
    <property type="evidence" value="ECO:0007669"/>
    <property type="project" value="TreeGrafter"/>
</dbReference>
<name>A0A151IF78_9HYME</name>
<evidence type="ECO:0000256" key="1">
    <source>
        <dbReference type="PROSITE-ProRule" id="PRU00042"/>
    </source>
</evidence>
<keyword evidence="4" id="KW-1185">Reference proteome</keyword>